<accession>A0ABQ6MYB4</accession>
<keyword evidence="3" id="KW-1185">Reference proteome</keyword>
<evidence type="ECO:0000256" key="1">
    <source>
        <dbReference type="SAM" id="SignalP"/>
    </source>
</evidence>
<dbReference type="InterPro" id="IPR036423">
    <property type="entry name" value="SOD-like_Cu/Zn_dom_sf"/>
</dbReference>
<protein>
    <submittedName>
        <fullName evidence="2">Uncharacterized protein</fullName>
    </submittedName>
</protein>
<feature type="signal peptide" evidence="1">
    <location>
        <begin position="1"/>
        <end position="18"/>
    </location>
</feature>
<reference evidence="2 3" key="1">
    <citation type="journal article" date="2023" name="Commun. Biol.">
        <title>Genome analysis of Parmales, the sister group of diatoms, reveals the evolutionary specialization of diatoms from phago-mixotrophs to photoautotrophs.</title>
        <authorList>
            <person name="Ban H."/>
            <person name="Sato S."/>
            <person name="Yoshikawa S."/>
            <person name="Yamada K."/>
            <person name="Nakamura Y."/>
            <person name="Ichinomiya M."/>
            <person name="Sato N."/>
            <person name="Blanc-Mathieu R."/>
            <person name="Endo H."/>
            <person name="Kuwata A."/>
            <person name="Ogata H."/>
        </authorList>
    </citation>
    <scope>NUCLEOTIDE SEQUENCE [LARGE SCALE GENOMIC DNA]</scope>
</reference>
<feature type="chain" id="PRO_5045401342" evidence="1">
    <location>
        <begin position="19"/>
        <end position="214"/>
    </location>
</feature>
<organism evidence="2 3">
    <name type="scientific">Tetraparma gracilis</name>
    <dbReference type="NCBI Taxonomy" id="2962635"/>
    <lineage>
        <taxon>Eukaryota</taxon>
        <taxon>Sar</taxon>
        <taxon>Stramenopiles</taxon>
        <taxon>Ochrophyta</taxon>
        <taxon>Bolidophyceae</taxon>
        <taxon>Parmales</taxon>
        <taxon>Triparmaceae</taxon>
        <taxon>Tetraparma</taxon>
    </lineage>
</organism>
<proteinExistence type="predicted"/>
<evidence type="ECO:0000313" key="2">
    <source>
        <dbReference type="EMBL" id="GMI36157.1"/>
    </source>
</evidence>
<sequence>MKLTSALTVLASLSTASALRQKYCAKIDPETASGAKGYFTTTYSSNNEATFSLSLDMSDFTGEADSCTIENGLVYHVHSFWNNETVSSSANSFCGASYTGGHYDPSLACSSASEDAKDKCAAIGRTADQGYEYPCNSDDFGDGHLASCELGDLSGKFGELKGGDRYFYTSHKDTLAPFVANYKETDDNANMWSSVVFHCKDDASRLVCADLVEC</sequence>
<dbReference type="Proteomes" id="UP001165060">
    <property type="component" value="Unassembled WGS sequence"/>
</dbReference>
<gene>
    <name evidence="2" type="ORF">TeGR_g9965</name>
</gene>
<dbReference type="Gene3D" id="2.60.40.200">
    <property type="entry name" value="Superoxide dismutase, copper/zinc binding domain"/>
    <property type="match status" value="1"/>
</dbReference>
<keyword evidence="1" id="KW-0732">Signal</keyword>
<evidence type="ECO:0000313" key="3">
    <source>
        <dbReference type="Proteomes" id="UP001165060"/>
    </source>
</evidence>
<comment type="caution">
    <text evidence="2">The sequence shown here is derived from an EMBL/GenBank/DDBJ whole genome shotgun (WGS) entry which is preliminary data.</text>
</comment>
<dbReference type="EMBL" id="BRYB01003412">
    <property type="protein sequence ID" value="GMI36157.1"/>
    <property type="molecule type" value="Genomic_DNA"/>
</dbReference>
<name>A0ABQ6MYB4_9STRA</name>